<evidence type="ECO:0000313" key="3">
    <source>
        <dbReference type="Proteomes" id="UP000429484"/>
    </source>
</evidence>
<organism evidence="2 3">
    <name type="scientific">Rhizobium meliloti</name>
    <name type="common">Ensifer meliloti</name>
    <name type="synonym">Sinorhizobium meliloti</name>
    <dbReference type="NCBI Taxonomy" id="382"/>
    <lineage>
        <taxon>Bacteria</taxon>
        <taxon>Pseudomonadati</taxon>
        <taxon>Pseudomonadota</taxon>
        <taxon>Alphaproteobacteria</taxon>
        <taxon>Hyphomicrobiales</taxon>
        <taxon>Rhizobiaceae</taxon>
        <taxon>Sinorhizobium/Ensifer group</taxon>
        <taxon>Sinorhizobium</taxon>
    </lineage>
</organism>
<dbReference type="AlphaFoldDB" id="A0AAW9U617"/>
<dbReference type="EMBL" id="WISR01000281">
    <property type="protein sequence ID" value="MQW37830.1"/>
    <property type="molecule type" value="Genomic_DNA"/>
</dbReference>
<protein>
    <submittedName>
        <fullName evidence="2">Uncharacterized protein</fullName>
    </submittedName>
</protein>
<feature type="region of interest" description="Disordered" evidence="1">
    <location>
        <begin position="48"/>
        <end position="72"/>
    </location>
</feature>
<accession>A0AAW9U617</accession>
<reference evidence="2 3" key="1">
    <citation type="journal article" date="2013" name="Genome Biol.">
        <title>Comparative genomics of the core and accessory genomes of 48 Sinorhizobium strains comprising five genospecies.</title>
        <authorList>
            <person name="Sugawara M."/>
            <person name="Epstein B."/>
            <person name="Badgley B.D."/>
            <person name="Unno T."/>
            <person name="Xu L."/>
            <person name="Reese J."/>
            <person name="Gyaneshwar P."/>
            <person name="Denny R."/>
            <person name="Mudge J."/>
            <person name="Bharti A.K."/>
            <person name="Farmer A.D."/>
            <person name="May G.D."/>
            <person name="Woodward J.E."/>
            <person name="Medigue C."/>
            <person name="Vallenet D."/>
            <person name="Lajus A."/>
            <person name="Rouy Z."/>
            <person name="Martinez-Vaz B."/>
            <person name="Tiffin P."/>
            <person name="Young N.D."/>
            <person name="Sadowsky M.J."/>
        </authorList>
    </citation>
    <scope>NUCLEOTIDE SEQUENCE [LARGE SCALE GENOMIC DNA]</scope>
    <source>
        <strain evidence="2 3">N6B1</strain>
    </source>
</reference>
<name>A0AAW9U617_RHIML</name>
<gene>
    <name evidence="2" type="ORF">GHK53_35120</name>
</gene>
<comment type="caution">
    <text evidence="2">The sequence shown here is derived from an EMBL/GenBank/DDBJ whole genome shotgun (WGS) entry which is preliminary data.</text>
</comment>
<evidence type="ECO:0000313" key="2">
    <source>
        <dbReference type="EMBL" id="MQW37830.1"/>
    </source>
</evidence>
<proteinExistence type="predicted"/>
<sequence length="72" mass="7660">MQVSPVCKVAFRNACRRLCTSCLARQLFGRKLADGDVIVHDDRRAAATDRSGSPLLGDGEIVERASGGDGNV</sequence>
<dbReference type="Proteomes" id="UP000429484">
    <property type="component" value="Unassembled WGS sequence"/>
</dbReference>
<evidence type="ECO:0000256" key="1">
    <source>
        <dbReference type="SAM" id="MobiDB-lite"/>
    </source>
</evidence>